<reference evidence="2" key="1">
    <citation type="journal article" date="2014" name="Int. J. Syst. Evol. Microbiol.">
        <title>Complete genome sequence of Corynebacterium casei LMG S-19264T (=DSM 44701T), isolated from a smear-ripened cheese.</title>
        <authorList>
            <consortium name="US DOE Joint Genome Institute (JGI-PGF)"/>
            <person name="Walter F."/>
            <person name="Albersmeier A."/>
            <person name="Kalinowski J."/>
            <person name="Ruckert C."/>
        </authorList>
    </citation>
    <scope>NUCLEOTIDE SEQUENCE</scope>
    <source>
        <strain evidence="2">CGMCC 1.12160</strain>
    </source>
</reference>
<name>A0A917F9T0_9MICO</name>
<feature type="transmembrane region" description="Helical" evidence="1">
    <location>
        <begin position="113"/>
        <end position="136"/>
    </location>
</feature>
<dbReference type="EMBL" id="BMEM01000005">
    <property type="protein sequence ID" value="GGF58325.1"/>
    <property type="molecule type" value="Genomic_DNA"/>
</dbReference>
<accession>A0A917F9T0</accession>
<sequence length="247" mass="26165">MSTRQHPQHPSNPSHLAPHVDRAWADTFVVEQRLADRTGEQIGDALAVVDAHCAESGESAEEAFGDPADYSRALIGRPIDSRLSARTAVGIASGVLALMTLPRAVAGWRQGEGFLVTTGDIVAGLVVAALAVLILARPTPVLRWLVAQPARSFLAVFGVLIALVVPQALLRHPVADPGWAMPLVVGLVLLALSVALPWRDLAVADPVRDPRRHGAGRPDAAAWLTALTFPVLAAIMIGMDEVVRTLL</sequence>
<dbReference type="RefSeq" id="WP_188431780.1">
    <property type="nucleotide sequence ID" value="NZ_BAABKH010000006.1"/>
</dbReference>
<reference evidence="2" key="2">
    <citation type="submission" date="2020-09" db="EMBL/GenBank/DDBJ databases">
        <authorList>
            <person name="Sun Q."/>
            <person name="Zhou Y."/>
        </authorList>
    </citation>
    <scope>NUCLEOTIDE SEQUENCE</scope>
    <source>
        <strain evidence="2">CGMCC 1.12160</strain>
    </source>
</reference>
<keyword evidence="1" id="KW-0812">Transmembrane</keyword>
<evidence type="ECO:0000313" key="3">
    <source>
        <dbReference type="Proteomes" id="UP000605670"/>
    </source>
</evidence>
<feature type="transmembrane region" description="Helical" evidence="1">
    <location>
        <begin position="148"/>
        <end position="167"/>
    </location>
</feature>
<keyword evidence="1" id="KW-0472">Membrane</keyword>
<gene>
    <name evidence="2" type="ORF">GCM10011366_27670</name>
</gene>
<comment type="caution">
    <text evidence="2">The sequence shown here is derived from an EMBL/GenBank/DDBJ whole genome shotgun (WGS) entry which is preliminary data.</text>
</comment>
<evidence type="ECO:0000313" key="2">
    <source>
        <dbReference type="EMBL" id="GGF58325.1"/>
    </source>
</evidence>
<feature type="transmembrane region" description="Helical" evidence="1">
    <location>
        <begin position="220"/>
        <end position="239"/>
    </location>
</feature>
<evidence type="ECO:0000256" key="1">
    <source>
        <dbReference type="SAM" id="Phobius"/>
    </source>
</evidence>
<keyword evidence="1" id="KW-1133">Transmembrane helix</keyword>
<organism evidence="2 3">
    <name type="scientific">Ornithinimicrobium tianjinense</name>
    <dbReference type="NCBI Taxonomy" id="1195761"/>
    <lineage>
        <taxon>Bacteria</taxon>
        <taxon>Bacillati</taxon>
        <taxon>Actinomycetota</taxon>
        <taxon>Actinomycetes</taxon>
        <taxon>Micrococcales</taxon>
        <taxon>Ornithinimicrobiaceae</taxon>
        <taxon>Ornithinimicrobium</taxon>
    </lineage>
</organism>
<protein>
    <submittedName>
        <fullName evidence="2">Uncharacterized protein</fullName>
    </submittedName>
</protein>
<proteinExistence type="predicted"/>
<keyword evidence="3" id="KW-1185">Reference proteome</keyword>
<dbReference type="Proteomes" id="UP000605670">
    <property type="component" value="Unassembled WGS sequence"/>
</dbReference>
<feature type="transmembrane region" description="Helical" evidence="1">
    <location>
        <begin position="83"/>
        <end position="101"/>
    </location>
</feature>
<dbReference type="AlphaFoldDB" id="A0A917F9T0"/>
<feature type="transmembrane region" description="Helical" evidence="1">
    <location>
        <begin position="179"/>
        <end position="199"/>
    </location>
</feature>